<protein>
    <submittedName>
        <fullName evidence="2">Uncharacterized protein</fullName>
    </submittedName>
</protein>
<gene>
    <name evidence="2" type="ORF">S03H2_70718</name>
</gene>
<keyword evidence="1" id="KW-1133">Transmembrane helix</keyword>
<comment type="caution">
    <text evidence="2">The sequence shown here is derived from an EMBL/GenBank/DDBJ whole genome shotgun (WGS) entry which is preliminary data.</text>
</comment>
<feature type="transmembrane region" description="Helical" evidence="1">
    <location>
        <begin position="23"/>
        <end position="42"/>
    </location>
</feature>
<keyword evidence="1" id="KW-0472">Membrane</keyword>
<proteinExistence type="predicted"/>
<keyword evidence="1" id="KW-0812">Transmembrane</keyword>
<sequence>ASRATIVAPTFFINRRMGLHEKYSAIIFLHFFGFLLIFYFILKFVFELIYSLQIFKDFGVYLKIVKKK</sequence>
<accession>X1JQA4</accession>
<evidence type="ECO:0000313" key="2">
    <source>
        <dbReference type="EMBL" id="GAH96257.1"/>
    </source>
</evidence>
<dbReference type="EMBL" id="BARU01047085">
    <property type="protein sequence ID" value="GAH96257.1"/>
    <property type="molecule type" value="Genomic_DNA"/>
</dbReference>
<name>X1JQA4_9ZZZZ</name>
<reference evidence="2" key="1">
    <citation type="journal article" date="2014" name="Front. Microbiol.">
        <title>High frequency of phylogenetically diverse reductive dehalogenase-homologous genes in deep subseafloor sedimentary metagenomes.</title>
        <authorList>
            <person name="Kawai M."/>
            <person name="Futagami T."/>
            <person name="Toyoda A."/>
            <person name="Takaki Y."/>
            <person name="Nishi S."/>
            <person name="Hori S."/>
            <person name="Arai W."/>
            <person name="Tsubouchi T."/>
            <person name="Morono Y."/>
            <person name="Uchiyama I."/>
            <person name="Ito T."/>
            <person name="Fujiyama A."/>
            <person name="Inagaki F."/>
            <person name="Takami H."/>
        </authorList>
    </citation>
    <scope>NUCLEOTIDE SEQUENCE</scope>
    <source>
        <strain evidence="2">Expedition CK06-06</strain>
    </source>
</reference>
<dbReference type="AlphaFoldDB" id="X1JQA4"/>
<feature type="non-terminal residue" evidence="2">
    <location>
        <position position="1"/>
    </location>
</feature>
<organism evidence="2">
    <name type="scientific">marine sediment metagenome</name>
    <dbReference type="NCBI Taxonomy" id="412755"/>
    <lineage>
        <taxon>unclassified sequences</taxon>
        <taxon>metagenomes</taxon>
        <taxon>ecological metagenomes</taxon>
    </lineage>
</organism>
<evidence type="ECO:0000256" key="1">
    <source>
        <dbReference type="SAM" id="Phobius"/>
    </source>
</evidence>